<dbReference type="InterPro" id="IPR025714">
    <property type="entry name" value="Methyltranfer_dom"/>
</dbReference>
<dbReference type="EMBL" id="CP050951">
    <property type="protein sequence ID" value="QJQ08719.1"/>
    <property type="molecule type" value="Genomic_DNA"/>
</dbReference>
<dbReference type="InterPro" id="IPR029063">
    <property type="entry name" value="SAM-dependent_MTases_sf"/>
</dbReference>
<accession>A0AAP9SMI6</accession>
<dbReference type="Gene3D" id="3.40.50.150">
    <property type="entry name" value="Vaccinia Virus protein VP39"/>
    <property type="match status" value="1"/>
</dbReference>
<evidence type="ECO:0000259" key="1">
    <source>
        <dbReference type="Pfam" id="PF13847"/>
    </source>
</evidence>
<feature type="domain" description="Methyltransferase" evidence="1">
    <location>
        <begin position="43"/>
        <end position="155"/>
    </location>
</feature>
<dbReference type="AlphaFoldDB" id="A0AAP9SMI6"/>
<dbReference type="RefSeq" id="WP_081238000.1">
    <property type="nucleotide sequence ID" value="NZ_CP050951.1"/>
</dbReference>
<dbReference type="CDD" id="cd02440">
    <property type="entry name" value="AdoMet_MTases"/>
    <property type="match status" value="1"/>
</dbReference>
<gene>
    <name evidence="2" type="ORF">A3L25_004580</name>
</gene>
<protein>
    <submittedName>
        <fullName evidence="2">Class I SAM-dependent methyltransferase</fullName>
    </submittedName>
</protein>
<dbReference type="Proteomes" id="UP000076857">
    <property type="component" value="Chromosome"/>
</dbReference>
<dbReference type="Pfam" id="PF13847">
    <property type="entry name" value="Methyltransf_31"/>
    <property type="match status" value="1"/>
</dbReference>
<dbReference type="GO" id="GO:0032259">
    <property type="term" value="P:methylation"/>
    <property type="evidence" value="ECO:0007669"/>
    <property type="project" value="UniProtKB-KW"/>
</dbReference>
<dbReference type="GO" id="GO:0008168">
    <property type="term" value="F:methyltransferase activity"/>
    <property type="evidence" value="ECO:0007669"/>
    <property type="project" value="UniProtKB-KW"/>
</dbReference>
<dbReference type="PANTHER" id="PTHR43861">
    <property type="entry name" value="TRANS-ACONITATE 2-METHYLTRANSFERASE-RELATED"/>
    <property type="match status" value="1"/>
</dbReference>
<dbReference type="SUPFAM" id="SSF53335">
    <property type="entry name" value="S-adenosyl-L-methionine-dependent methyltransferases"/>
    <property type="match status" value="1"/>
</dbReference>
<keyword evidence="2" id="KW-0489">Methyltransferase</keyword>
<reference evidence="2 3" key="1">
    <citation type="submission" date="2016-04" db="EMBL/GenBank/DDBJ databases">
        <authorList>
            <person name="Qiu J."/>
        </authorList>
    </citation>
    <scope>NUCLEOTIDE SEQUENCE [LARGE SCALE GENOMIC DNA]</scope>
    <source>
        <strain evidence="2 3">JQ581</strain>
    </source>
</reference>
<evidence type="ECO:0000313" key="2">
    <source>
        <dbReference type="EMBL" id="QJQ08719.1"/>
    </source>
</evidence>
<reference evidence="2 3" key="2">
    <citation type="submission" date="2020-04" db="EMBL/GenBank/DDBJ databases">
        <title>Complete genome sequence of Pseudomonas putida strain JQ581.</title>
        <authorList>
            <person name="Mu Y."/>
        </authorList>
    </citation>
    <scope>NUCLEOTIDE SEQUENCE [LARGE SCALE GENOMIC DNA]</scope>
    <source>
        <strain evidence="2 3">JQ581</strain>
    </source>
</reference>
<dbReference type="PANTHER" id="PTHR43861:SF1">
    <property type="entry name" value="TRANS-ACONITATE 2-METHYLTRANSFERASE"/>
    <property type="match status" value="1"/>
</dbReference>
<keyword evidence="2" id="KW-0808">Transferase</keyword>
<proteinExistence type="predicted"/>
<organism evidence="2 3">
    <name type="scientific">Pseudomonas putida</name>
    <name type="common">Arthrobacter siderocapsulatus</name>
    <dbReference type="NCBI Taxonomy" id="303"/>
    <lineage>
        <taxon>Bacteria</taxon>
        <taxon>Pseudomonadati</taxon>
        <taxon>Pseudomonadota</taxon>
        <taxon>Gammaproteobacteria</taxon>
        <taxon>Pseudomonadales</taxon>
        <taxon>Pseudomonadaceae</taxon>
        <taxon>Pseudomonas</taxon>
    </lineage>
</organism>
<name>A0AAP9SMI6_PSEPU</name>
<sequence>MKDYRLATGLNDKNRLQILSEIYNPSSLVFLRKHVFDTQAPASMLEIGCGHGHMTCILAKALSPHGGGIMGRDISESQLEIAREAARKNNLSNISFECSDISDKTEVPGGFDCTYSRFLLMHLHNRVEALRSISESLSESGVSIFEEPCLSSQFCHPYFPEFYEANALTIKLGEKLNLNYNSPVSLLEEISQFYHVEAINVSQPVLATSEHKMIIYESFKQVSKDLLSHALCSEADAHRIAEALYDFSYSPSGFAAGLRVLQIKARLK</sequence>
<evidence type="ECO:0000313" key="3">
    <source>
        <dbReference type="Proteomes" id="UP000076857"/>
    </source>
</evidence>